<keyword evidence="1" id="KW-1133">Transmembrane helix</keyword>
<sequence length="211" mass="22967">MDAKSSAINDYIMNAKNATTNSIPNVMPNLEQGNGFLSKIGWKMWILIIILFTFLGVNIFLYLAQGSELIASLLKPFFGTTLGVAGETVDVAAEGGKSAVDIVGSIAKIGLLETQSVAKKAKNVNELSSAKLDFGLPDVPDNNTLNRNINIKRRKEKNVGSYEGNDTTGQWCYVGEYNGIRNCRQLEKGDVCMSGNIFPNRDICINPTLRA</sequence>
<keyword evidence="1" id="KW-0812">Transmembrane</keyword>
<dbReference type="AlphaFoldDB" id="A0A6C0ILQ4"/>
<organism evidence="2">
    <name type="scientific">viral metagenome</name>
    <dbReference type="NCBI Taxonomy" id="1070528"/>
    <lineage>
        <taxon>unclassified sequences</taxon>
        <taxon>metagenomes</taxon>
        <taxon>organismal metagenomes</taxon>
    </lineage>
</organism>
<evidence type="ECO:0000313" key="2">
    <source>
        <dbReference type="EMBL" id="QHT93759.1"/>
    </source>
</evidence>
<dbReference type="EMBL" id="MN740210">
    <property type="protein sequence ID" value="QHT93759.1"/>
    <property type="molecule type" value="Genomic_DNA"/>
</dbReference>
<reference evidence="2" key="1">
    <citation type="journal article" date="2020" name="Nature">
        <title>Giant virus diversity and host interactions through global metagenomics.</title>
        <authorList>
            <person name="Schulz F."/>
            <person name="Roux S."/>
            <person name="Paez-Espino D."/>
            <person name="Jungbluth S."/>
            <person name="Walsh D.A."/>
            <person name="Denef V.J."/>
            <person name="McMahon K.D."/>
            <person name="Konstantinidis K.T."/>
            <person name="Eloe-Fadrosh E.A."/>
            <person name="Kyrpides N.C."/>
            <person name="Woyke T."/>
        </authorList>
    </citation>
    <scope>NUCLEOTIDE SEQUENCE</scope>
    <source>
        <strain evidence="2">GVMAG-M-3300024258-14</strain>
    </source>
</reference>
<keyword evidence="1" id="KW-0472">Membrane</keyword>
<protein>
    <submittedName>
        <fullName evidence="2">Uncharacterized protein</fullName>
    </submittedName>
</protein>
<accession>A0A6C0ILQ4</accession>
<name>A0A6C0ILQ4_9ZZZZ</name>
<evidence type="ECO:0000256" key="1">
    <source>
        <dbReference type="SAM" id="Phobius"/>
    </source>
</evidence>
<feature type="transmembrane region" description="Helical" evidence="1">
    <location>
        <begin position="44"/>
        <end position="64"/>
    </location>
</feature>
<proteinExistence type="predicted"/>